<dbReference type="AlphaFoldDB" id="A0A3S4JUN3"/>
<proteinExistence type="inferred from homology"/>
<accession>A0A3S4JUN3</accession>
<dbReference type="Pfam" id="PF04303">
    <property type="entry name" value="PrpF"/>
    <property type="match status" value="1"/>
</dbReference>
<organism evidence="3 4">
    <name type="scientific">Citrobacter koseri</name>
    <name type="common">Citrobacter diversus</name>
    <dbReference type="NCBI Taxonomy" id="545"/>
    <lineage>
        <taxon>Bacteria</taxon>
        <taxon>Pseudomonadati</taxon>
        <taxon>Pseudomonadota</taxon>
        <taxon>Gammaproteobacteria</taxon>
        <taxon>Enterobacterales</taxon>
        <taxon>Enterobacteriaceae</taxon>
        <taxon>Citrobacter</taxon>
    </lineage>
</organism>
<dbReference type="EMBL" id="LR134204">
    <property type="protein sequence ID" value="VEB94120.1"/>
    <property type="molecule type" value="Genomic_DNA"/>
</dbReference>
<sequence length="108" mass="11843">MSNHFDSVAVTCIDMAMPVVIIAAEDVGKTGYESPAELDADTELLRRIESIRLQAGKAMGLGDVSNMVIPKPVLISPARRGGTINVRYFMPHSCHKALGDYWCYRACQ</sequence>
<evidence type="ECO:0000313" key="4">
    <source>
        <dbReference type="Proteomes" id="UP000270272"/>
    </source>
</evidence>
<dbReference type="PANTHER" id="PTHR43709:SF3">
    <property type="entry name" value="ISOMERASE YBHH-RELATED"/>
    <property type="match status" value="1"/>
</dbReference>
<dbReference type="SUPFAM" id="SSF54506">
    <property type="entry name" value="Diaminopimelate epimerase-like"/>
    <property type="match status" value="1"/>
</dbReference>
<dbReference type="Proteomes" id="UP000270272">
    <property type="component" value="Chromosome"/>
</dbReference>
<name>A0A3S4JUN3_CITKO</name>
<keyword evidence="2" id="KW-0413">Isomerase</keyword>
<evidence type="ECO:0000256" key="2">
    <source>
        <dbReference type="ARBA" id="ARBA00023235"/>
    </source>
</evidence>
<dbReference type="PANTHER" id="PTHR43709">
    <property type="entry name" value="ACONITATE ISOMERASE-RELATED"/>
    <property type="match status" value="1"/>
</dbReference>
<reference evidence="3 4" key="1">
    <citation type="submission" date="2018-12" db="EMBL/GenBank/DDBJ databases">
        <authorList>
            <consortium name="Pathogen Informatics"/>
        </authorList>
    </citation>
    <scope>NUCLEOTIDE SEQUENCE [LARGE SCALE GENOMIC DNA]</scope>
    <source>
        <strain evidence="3 4">NCTC11075</strain>
    </source>
</reference>
<dbReference type="Gene3D" id="3.10.310.10">
    <property type="entry name" value="Diaminopimelate Epimerase, Chain A, domain 1"/>
    <property type="match status" value="1"/>
</dbReference>
<protein>
    <submittedName>
        <fullName evidence="3">PrpF protein</fullName>
    </submittedName>
</protein>
<dbReference type="GO" id="GO:0016853">
    <property type="term" value="F:isomerase activity"/>
    <property type="evidence" value="ECO:0007669"/>
    <property type="project" value="UniProtKB-KW"/>
</dbReference>
<evidence type="ECO:0000313" key="3">
    <source>
        <dbReference type="EMBL" id="VEB94120.1"/>
    </source>
</evidence>
<evidence type="ECO:0000256" key="1">
    <source>
        <dbReference type="ARBA" id="ARBA00007673"/>
    </source>
</evidence>
<dbReference type="InterPro" id="IPR007400">
    <property type="entry name" value="PrpF-like"/>
</dbReference>
<comment type="similarity">
    <text evidence="1">Belongs to the PrpF family.</text>
</comment>
<gene>
    <name evidence="3" type="ORF">NCTC11075_05035</name>
</gene>